<accession>A0A9W7GF38</accession>
<proteinExistence type="predicted"/>
<reference evidence="3" key="1">
    <citation type="journal article" date="2023" name="Commun. Biol.">
        <title>Genome analysis of Parmales, the sister group of diatoms, reveals the evolutionary specialization of diatoms from phago-mixotrophs to photoautotrophs.</title>
        <authorList>
            <person name="Ban H."/>
            <person name="Sato S."/>
            <person name="Yoshikawa S."/>
            <person name="Yamada K."/>
            <person name="Nakamura Y."/>
            <person name="Ichinomiya M."/>
            <person name="Sato N."/>
            <person name="Blanc-Mathieu R."/>
            <person name="Endo H."/>
            <person name="Kuwata A."/>
            <person name="Ogata H."/>
        </authorList>
    </citation>
    <scope>NUCLEOTIDE SEQUENCE [LARGE SCALE GENOMIC DNA]</scope>
</reference>
<dbReference type="PANTHER" id="PTHR46507:SF4">
    <property type="entry name" value="SSX FAMILY MEMBER 2 INTERACTING PROTEIN"/>
    <property type="match status" value="1"/>
</dbReference>
<dbReference type="InterPro" id="IPR052300">
    <property type="entry name" value="Adhesion_Centrosome_assoc"/>
</dbReference>
<dbReference type="GO" id="GO:0036064">
    <property type="term" value="C:ciliary basal body"/>
    <property type="evidence" value="ECO:0007669"/>
    <property type="project" value="TreeGrafter"/>
</dbReference>
<dbReference type="GO" id="GO:0034451">
    <property type="term" value="C:centriolar satellite"/>
    <property type="evidence" value="ECO:0007669"/>
    <property type="project" value="TreeGrafter"/>
</dbReference>
<dbReference type="PANTHER" id="PTHR46507">
    <property type="entry name" value="AFADIN- AND ALPHA-ACTININ-BINDING PROTEIN"/>
    <property type="match status" value="1"/>
</dbReference>
<dbReference type="AlphaFoldDB" id="A0A9W7GF38"/>
<feature type="region of interest" description="Disordered" evidence="1">
    <location>
        <begin position="1"/>
        <end position="65"/>
    </location>
</feature>
<dbReference type="GO" id="GO:0035735">
    <property type="term" value="P:intraciliary transport involved in cilium assembly"/>
    <property type="evidence" value="ECO:0007669"/>
    <property type="project" value="TreeGrafter"/>
</dbReference>
<keyword evidence="3" id="KW-1185">Reference proteome</keyword>
<feature type="compositionally biased region" description="Basic and acidic residues" evidence="1">
    <location>
        <begin position="222"/>
        <end position="234"/>
    </location>
</feature>
<dbReference type="Proteomes" id="UP001165065">
    <property type="component" value="Unassembled WGS sequence"/>
</dbReference>
<organism evidence="2 3">
    <name type="scientific">Triparma columacea</name>
    <dbReference type="NCBI Taxonomy" id="722753"/>
    <lineage>
        <taxon>Eukaryota</taxon>
        <taxon>Sar</taxon>
        <taxon>Stramenopiles</taxon>
        <taxon>Ochrophyta</taxon>
        <taxon>Bolidophyceae</taxon>
        <taxon>Parmales</taxon>
        <taxon>Triparmaceae</taxon>
        <taxon>Triparma</taxon>
    </lineage>
</organism>
<name>A0A9W7GF38_9STRA</name>
<dbReference type="OrthoDB" id="72253at2759"/>
<evidence type="ECO:0000256" key="1">
    <source>
        <dbReference type="SAM" id="MobiDB-lite"/>
    </source>
</evidence>
<protein>
    <submittedName>
        <fullName evidence="2">Uncharacterized protein</fullName>
    </submittedName>
</protein>
<evidence type="ECO:0000313" key="3">
    <source>
        <dbReference type="Proteomes" id="UP001165065"/>
    </source>
</evidence>
<sequence>MDFSPPPRRPLRTKKGGGLKKRNPNIPINNTGDTTLKPPQPVPPPSGFEVEPQNKSTTNDNNNADDDVSTYLEKLAMEANCTASLSSLPTPVINFMSSLATSRRIAEADVADLKQQVHQLRLTIDIQANDNKSLNSAVFSSEQEAAGARVKLESANKQHKKQAAKLVAERDEYKALSVRLAGRDEQYKASMRKMEVDYESLRKQLQKRVQQERKGSGSFKAFEAKGKLPSRERGTDDKAFLSKLNSSLEMRQSELLFENDSLRAELKSLGGEVNEVVGKYNVLQEYVARMRRERGEDEGEGGGRVAKEIHGDGEWFMNGEYVESRISSGLHKKIMEVKERIMSVMRAEGGEVGEAGGEAEGDELLKMRKKVKELKGIIKQQDGIIQAAVFQEPAGEGEARVEEEDKLDIERIKGMMGLERKKLDAEWDEWGKFKGSWDLVDGGMAGTLHGGQGTPGGHRRGGSLGSLSPDIYIPYEATPATKEILKGVGVGVEESKVGFEELFG</sequence>
<comment type="caution">
    <text evidence="2">The sequence shown here is derived from an EMBL/GenBank/DDBJ whole genome shotgun (WGS) entry which is preliminary data.</text>
</comment>
<gene>
    <name evidence="2" type="ORF">TrCOL_g12687</name>
</gene>
<feature type="compositionally biased region" description="Basic residues" evidence="1">
    <location>
        <begin position="9"/>
        <end position="23"/>
    </location>
</feature>
<evidence type="ECO:0000313" key="2">
    <source>
        <dbReference type="EMBL" id="GMI44851.1"/>
    </source>
</evidence>
<feature type="region of interest" description="Disordered" evidence="1">
    <location>
        <begin position="209"/>
        <end position="234"/>
    </location>
</feature>
<dbReference type="EMBL" id="BRYA01000230">
    <property type="protein sequence ID" value="GMI44851.1"/>
    <property type="molecule type" value="Genomic_DNA"/>
</dbReference>